<feature type="compositionally biased region" description="Basic and acidic residues" evidence="1">
    <location>
        <begin position="55"/>
        <end position="73"/>
    </location>
</feature>
<dbReference type="InterPro" id="IPR022024">
    <property type="entry name" value="DUF3602"/>
</dbReference>
<feature type="compositionally biased region" description="Polar residues" evidence="1">
    <location>
        <begin position="17"/>
        <end position="35"/>
    </location>
</feature>
<feature type="compositionally biased region" description="Basic residues" evidence="1">
    <location>
        <begin position="117"/>
        <end position="129"/>
    </location>
</feature>
<feature type="compositionally biased region" description="Basic and acidic residues" evidence="1">
    <location>
        <begin position="135"/>
        <end position="151"/>
    </location>
</feature>
<accession>A0AAE0MYF7</accession>
<organism evidence="2 3">
    <name type="scientific">Neurospora tetraspora</name>
    <dbReference type="NCBI Taxonomy" id="94610"/>
    <lineage>
        <taxon>Eukaryota</taxon>
        <taxon>Fungi</taxon>
        <taxon>Dikarya</taxon>
        <taxon>Ascomycota</taxon>
        <taxon>Pezizomycotina</taxon>
        <taxon>Sordariomycetes</taxon>
        <taxon>Sordariomycetidae</taxon>
        <taxon>Sordariales</taxon>
        <taxon>Sordariaceae</taxon>
        <taxon>Neurospora</taxon>
    </lineage>
</organism>
<dbReference type="RefSeq" id="XP_062687529.1">
    <property type="nucleotide sequence ID" value="XM_062831283.1"/>
</dbReference>
<proteinExistence type="predicted"/>
<dbReference type="GeneID" id="87868437"/>
<gene>
    <name evidence="2" type="ORF">B0H65DRAFT_69664</name>
</gene>
<feature type="compositionally biased region" description="Basic and acidic residues" evidence="1">
    <location>
        <begin position="94"/>
        <end position="116"/>
    </location>
</feature>
<reference evidence="2" key="1">
    <citation type="journal article" date="2023" name="Mol. Phylogenet. Evol.">
        <title>Genome-scale phylogeny and comparative genomics of the fungal order Sordariales.</title>
        <authorList>
            <person name="Hensen N."/>
            <person name="Bonometti L."/>
            <person name="Westerberg I."/>
            <person name="Brannstrom I.O."/>
            <person name="Guillou S."/>
            <person name="Cros-Aarteil S."/>
            <person name="Calhoun S."/>
            <person name="Haridas S."/>
            <person name="Kuo A."/>
            <person name="Mondo S."/>
            <person name="Pangilinan J."/>
            <person name="Riley R."/>
            <person name="LaButti K."/>
            <person name="Andreopoulos B."/>
            <person name="Lipzen A."/>
            <person name="Chen C."/>
            <person name="Yan M."/>
            <person name="Daum C."/>
            <person name="Ng V."/>
            <person name="Clum A."/>
            <person name="Steindorff A."/>
            <person name="Ohm R.A."/>
            <person name="Martin F."/>
            <person name="Silar P."/>
            <person name="Natvig D.O."/>
            <person name="Lalanne C."/>
            <person name="Gautier V."/>
            <person name="Ament-Velasquez S.L."/>
            <person name="Kruys A."/>
            <person name="Hutchinson M.I."/>
            <person name="Powell A.J."/>
            <person name="Barry K."/>
            <person name="Miller A.N."/>
            <person name="Grigoriev I.V."/>
            <person name="Debuchy R."/>
            <person name="Gladieux P."/>
            <person name="Hiltunen Thoren M."/>
            <person name="Johannesson H."/>
        </authorList>
    </citation>
    <scope>NUCLEOTIDE SEQUENCE</scope>
    <source>
        <strain evidence="2">CBS 560.94</strain>
    </source>
</reference>
<dbReference type="Pfam" id="PF12223">
    <property type="entry name" value="DUF3602"/>
    <property type="match status" value="1"/>
</dbReference>
<dbReference type="PANTHER" id="PTHR34693:SF1">
    <property type="entry name" value="PROTEIN PAR32"/>
    <property type="match status" value="1"/>
</dbReference>
<dbReference type="Proteomes" id="UP001278500">
    <property type="component" value="Unassembled WGS sequence"/>
</dbReference>
<evidence type="ECO:0000313" key="3">
    <source>
        <dbReference type="Proteomes" id="UP001278500"/>
    </source>
</evidence>
<evidence type="ECO:0000256" key="1">
    <source>
        <dbReference type="SAM" id="MobiDB-lite"/>
    </source>
</evidence>
<evidence type="ECO:0000313" key="2">
    <source>
        <dbReference type="EMBL" id="KAK3356152.1"/>
    </source>
</evidence>
<dbReference type="AlphaFoldDB" id="A0AAE0MYF7"/>
<protein>
    <submittedName>
        <fullName evidence="2">Uncharacterized protein</fullName>
    </submittedName>
</protein>
<name>A0AAE0MYF7_9PEZI</name>
<feature type="region of interest" description="Disordered" evidence="1">
    <location>
        <begin position="1"/>
        <end position="206"/>
    </location>
</feature>
<keyword evidence="3" id="KW-1185">Reference proteome</keyword>
<comment type="caution">
    <text evidence="2">The sequence shown here is derived from an EMBL/GenBank/DDBJ whole genome shotgun (WGS) entry which is preliminary data.</text>
</comment>
<reference evidence="2" key="2">
    <citation type="submission" date="2023-06" db="EMBL/GenBank/DDBJ databases">
        <authorList>
            <consortium name="Lawrence Berkeley National Laboratory"/>
            <person name="Haridas S."/>
            <person name="Hensen N."/>
            <person name="Bonometti L."/>
            <person name="Westerberg I."/>
            <person name="Brannstrom I.O."/>
            <person name="Guillou S."/>
            <person name="Cros-Aarteil S."/>
            <person name="Calhoun S."/>
            <person name="Kuo A."/>
            <person name="Mondo S."/>
            <person name="Pangilinan J."/>
            <person name="Riley R."/>
            <person name="Labutti K."/>
            <person name="Andreopoulos B."/>
            <person name="Lipzen A."/>
            <person name="Chen C."/>
            <person name="Yanf M."/>
            <person name="Daum C."/>
            <person name="Ng V."/>
            <person name="Clum A."/>
            <person name="Steindorff A."/>
            <person name="Ohm R."/>
            <person name="Martin F."/>
            <person name="Silar P."/>
            <person name="Natvig D."/>
            <person name="Lalanne C."/>
            <person name="Gautier V."/>
            <person name="Ament-Velasquez S.L."/>
            <person name="Kruys A."/>
            <person name="Hutchinson M.I."/>
            <person name="Powell A.J."/>
            <person name="Barry K."/>
            <person name="Miller A.N."/>
            <person name="Grigoriev I.V."/>
            <person name="Debuchy R."/>
            <person name="Gladieux P."/>
            <person name="Thoren M.H."/>
            <person name="Johannesson H."/>
        </authorList>
    </citation>
    <scope>NUCLEOTIDE SEQUENCE</scope>
    <source>
        <strain evidence="2">CBS 560.94</strain>
    </source>
</reference>
<dbReference type="PANTHER" id="PTHR34693">
    <property type="entry name" value="PROTEIN PAR32"/>
    <property type="match status" value="1"/>
</dbReference>
<feature type="compositionally biased region" description="Basic and acidic residues" evidence="1">
    <location>
        <begin position="160"/>
        <end position="197"/>
    </location>
</feature>
<dbReference type="EMBL" id="JAUEPP010000001">
    <property type="protein sequence ID" value="KAK3356152.1"/>
    <property type="molecule type" value="Genomic_DNA"/>
</dbReference>
<sequence>MTAHFQSSGRGGAGNIVDSSKSPRLQPEDLQTPTLKTAMVTTGRGGNGNMAKNLDPVETRKRQDVEPVVRRDSFGATHIGRGGTGNVFTAEDAQAAREAQKAGHSVATDKEDENHLHLHNLLHPSRTHNGHSGGSHKENKERRAPSAERERHGHGHKKNEKSESDLGWAEKGRNFLFGKKERSEKKEEKAEKREGSAGRKSGNSSS</sequence>
<dbReference type="InterPro" id="IPR053203">
    <property type="entry name" value="Cisplatin_resist-associated"/>
</dbReference>